<evidence type="ECO:0000313" key="3">
    <source>
        <dbReference type="Proteomes" id="UP000076871"/>
    </source>
</evidence>
<organism evidence="2 3">
    <name type="scientific">Laetiporus sulphureus 93-53</name>
    <dbReference type="NCBI Taxonomy" id="1314785"/>
    <lineage>
        <taxon>Eukaryota</taxon>
        <taxon>Fungi</taxon>
        <taxon>Dikarya</taxon>
        <taxon>Basidiomycota</taxon>
        <taxon>Agaricomycotina</taxon>
        <taxon>Agaricomycetes</taxon>
        <taxon>Polyporales</taxon>
        <taxon>Laetiporus</taxon>
    </lineage>
</organism>
<dbReference type="EMBL" id="KV427623">
    <property type="protein sequence ID" value="KZT06654.1"/>
    <property type="molecule type" value="Genomic_DNA"/>
</dbReference>
<feature type="transmembrane region" description="Helical" evidence="1">
    <location>
        <begin position="12"/>
        <end position="36"/>
    </location>
</feature>
<dbReference type="InParanoid" id="A0A165EBE3"/>
<keyword evidence="1" id="KW-0472">Membrane</keyword>
<protein>
    <submittedName>
        <fullName evidence="2">Uncharacterized protein</fullName>
    </submittedName>
</protein>
<evidence type="ECO:0000313" key="2">
    <source>
        <dbReference type="EMBL" id="KZT06654.1"/>
    </source>
</evidence>
<gene>
    <name evidence="2" type="ORF">LAESUDRAFT_146943</name>
</gene>
<dbReference type="RefSeq" id="XP_040764394.1">
    <property type="nucleotide sequence ID" value="XM_040901348.1"/>
</dbReference>
<proteinExistence type="predicted"/>
<keyword evidence="1" id="KW-1133">Transmembrane helix</keyword>
<dbReference type="GeneID" id="63818380"/>
<sequence length="126" mass="14075">MAKFPIAEAELVAIFTESITYGIHIATFTMCMWTLLRRSKDLERPVNVTLLLFSITLFVLGTLDIAFNFYRNLTAFIFYTGPGGAGNVFDELSNWVNTSRSAFNVFAFVVADAIQARSDSLSQEIT</sequence>
<dbReference type="Proteomes" id="UP000076871">
    <property type="component" value="Unassembled WGS sequence"/>
</dbReference>
<keyword evidence="3" id="KW-1185">Reference proteome</keyword>
<dbReference type="OrthoDB" id="3269446at2759"/>
<name>A0A165EBE3_9APHY</name>
<feature type="transmembrane region" description="Helical" evidence="1">
    <location>
        <begin position="48"/>
        <end position="70"/>
    </location>
</feature>
<reference evidence="2 3" key="1">
    <citation type="journal article" date="2016" name="Mol. Biol. Evol.">
        <title>Comparative Genomics of Early-Diverging Mushroom-Forming Fungi Provides Insights into the Origins of Lignocellulose Decay Capabilities.</title>
        <authorList>
            <person name="Nagy L.G."/>
            <person name="Riley R."/>
            <person name="Tritt A."/>
            <person name="Adam C."/>
            <person name="Daum C."/>
            <person name="Floudas D."/>
            <person name="Sun H."/>
            <person name="Yadav J.S."/>
            <person name="Pangilinan J."/>
            <person name="Larsson K.H."/>
            <person name="Matsuura K."/>
            <person name="Barry K."/>
            <person name="Labutti K."/>
            <person name="Kuo R."/>
            <person name="Ohm R.A."/>
            <person name="Bhattacharya S.S."/>
            <person name="Shirouzu T."/>
            <person name="Yoshinaga Y."/>
            <person name="Martin F.M."/>
            <person name="Grigoriev I.V."/>
            <person name="Hibbett D.S."/>
        </authorList>
    </citation>
    <scope>NUCLEOTIDE SEQUENCE [LARGE SCALE GENOMIC DNA]</scope>
    <source>
        <strain evidence="2 3">93-53</strain>
    </source>
</reference>
<keyword evidence="1" id="KW-0812">Transmembrane</keyword>
<evidence type="ECO:0000256" key="1">
    <source>
        <dbReference type="SAM" id="Phobius"/>
    </source>
</evidence>
<dbReference type="AlphaFoldDB" id="A0A165EBE3"/>
<dbReference type="STRING" id="1314785.A0A165EBE3"/>
<accession>A0A165EBE3</accession>